<protein>
    <submittedName>
        <fullName evidence="1">Uncharacterized protein</fullName>
    </submittedName>
</protein>
<evidence type="ECO:0000313" key="1">
    <source>
        <dbReference type="EMBL" id="SVB99908.1"/>
    </source>
</evidence>
<reference evidence="1" key="1">
    <citation type="submission" date="2018-05" db="EMBL/GenBank/DDBJ databases">
        <authorList>
            <person name="Lanie J.A."/>
            <person name="Ng W.-L."/>
            <person name="Kazmierczak K.M."/>
            <person name="Andrzejewski T.M."/>
            <person name="Davidsen T.M."/>
            <person name="Wayne K.J."/>
            <person name="Tettelin H."/>
            <person name="Glass J.I."/>
            <person name="Rusch D."/>
            <person name="Podicherti R."/>
            <person name="Tsui H.-C.T."/>
            <person name="Winkler M.E."/>
        </authorList>
    </citation>
    <scope>NUCLEOTIDE SEQUENCE</scope>
</reference>
<proteinExistence type="predicted"/>
<sequence length="28" mass="3102">MYDDAIRAQTACGYTVNGKIRILDVEDA</sequence>
<organism evidence="1">
    <name type="scientific">marine metagenome</name>
    <dbReference type="NCBI Taxonomy" id="408172"/>
    <lineage>
        <taxon>unclassified sequences</taxon>
        <taxon>metagenomes</taxon>
        <taxon>ecological metagenomes</taxon>
    </lineage>
</organism>
<gene>
    <name evidence="1" type="ORF">METZ01_LOCUS252762</name>
</gene>
<feature type="non-terminal residue" evidence="1">
    <location>
        <position position="28"/>
    </location>
</feature>
<accession>A0A382IK10</accession>
<dbReference type="EMBL" id="UINC01067844">
    <property type="protein sequence ID" value="SVB99908.1"/>
    <property type="molecule type" value="Genomic_DNA"/>
</dbReference>
<dbReference type="AlphaFoldDB" id="A0A382IK10"/>
<name>A0A382IK10_9ZZZZ</name>